<comment type="caution">
    <text evidence="1">The sequence shown here is derived from an EMBL/GenBank/DDBJ whole genome shotgun (WGS) entry which is preliminary data.</text>
</comment>
<keyword evidence="2" id="KW-1185">Reference proteome</keyword>
<gene>
    <name evidence="1" type="ORF">KPL71_027304</name>
</gene>
<dbReference type="Proteomes" id="UP000829398">
    <property type="component" value="Chromosome 9"/>
</dbReference>
<evidence type="ECO:0000313" key="1">
    <source>
        <dbReference type="EMBL" id="KAH9682296.1"/>
    </source>
</evidence>
<reference evidence="2" key="1">
    <citation type="journal article" date="2023" name="Hortic. Res.">
        <title>A chromosome-level phased genome enabling allele-level studies in sweet orange: a case study on citrus Huanglongbing tolerance.</title>
        <authorList>
            <person name="Wu B."/>
            <person name="Yu Q."/>
            <person name="Deng Z."/>
            <person name="Duan Y."/>
            <person name="Luo F."/>
            <person name="Gmitter F. Jr."/>
        </authorList>
    </citation>
    <scope>NUCLEOTIDE SEQUENCE [LARGE SCALE GENOMIC DNA]</scope>
    <source>
        <strain evidence="2">cv. Valencia</strain>
    </source>
</reference>
<dbReference type="EMBL" id="CM039178">
    <property type="protein sequence ID" value="KAH9682296.1"/>
    <property type="molecule type" value="Genomic_DNA"/>
</dbReference>
<name>A0ACB8I784_CITSI</name>
<evidence type="ECO:0000313" key="2">
    <source>
        <dbReference type="Proteomes" id="UP000829398"/>
    </source>
</evidence>
<protein>
    <submittedName>
        <fullName evidence="1">ANK REP REGION domain-containing protein</fullName>
    </submittedName>
</protein>
<proteinExistence type="predicted"/>
<accession>A0ACB8I784</accession>
<organism evidence="1 2">
    <name type="scientific">Citrus sinensis</name>
    <name type="common">Sweet orange</name>
    <name type="synonym">Citrus aurantium var. sinensis</name>
    <dbReference type="NCBI Taxonomy" id="2711"/>
    <lineage>
        <taxon>Eukaryota</taxon>
        <taxon>Viridiplantae</taxon>
        <taxon>Streptophyta</taxon>
        <taxon>Embryophyta</taxon>
        <taxon>Tracheophyta</taxon>
        <taxon>Spermatophyta</taxon>
        <taxon>Magnoliopsida</taxon>
        <taxon>eudicotyledons</taxon>
        <taxon>Gunneridae</taxon>
        <taxon>Pentapetalae</taxon>
        <taxon>rosids</taxon>
        <taxon>malvids</taxon>
        <taxon>Sapindales</taxon>
        <taxon>Rutaceae</taxon>
        <taxon>Aurantioideae</taxon>
        <taxon>Citrus</taxon>
    </lineage>
</organism>
<sequence length="551" mass="60198">MEPKLYEAATNGEIEPFNGIAKDNLRSIVTHNNKHTVLHVNIARQSLKNKEGESVSTKFVEQILEICPSLLIQANAKGDSPLHAAAKCGRPAVVKVLIEFAKKQPTAMKCCAKTVWQMLGLTNEEENTALHEAVQCGNLDAVKILMEAGPNFPYSANVNGETPLYMAAARGSKKMVAEILEKCSSAAHDGPNGKTALHAAVNSYAADVVEKLLAKKRHLTRERDDCGWTPLHHSAYLGLKDITALLLEFDGSSALILDKDRKMTALLMAASQGHESLAGTIIAHYPECYDLVDNGGWNVLHFLMVSLHESKLKRLLKDPLYKSFIDEKNEMGNTPLHILATLSARTCNEIVRQIGKGDTQAVNKKKKSVKHIELYGCPELQGEIQGLSENIGRGQYPKGVVKLGQDKSHSFVKFLDEEVTGMENASVSHLVVAALTATVTFAAALTLLGGNKGDNEDGPNRGTAIFAKNAAFQAFIISDAIAMVLSLFAAFVHFILSLKLFRKFIFLFVFALFFTLIAMNNVVMDPVLYEAAAVKLNLLPLRQEILPSQLV</sequence>